<dbReference type="PANTHER" id="PTHR43686:SF1">
    <property type="entry name" value="AMINOTRAN_5 DOMAIN-CONTAINING PROTEIN"/>
    <property type="match status" value="1"/>
</dbReference>
<dbReference type="SUPFAM" id="SSF53383">
    <property type="entry name" value="PLP-dependent transferases"/>
    <property type="match status" value="1"/>
</dbReference>
<feature type="domain" description="Aminotransferase class V" evidence="2">
    <location>
        <begin position="103"/>
        <end position="467"/>
    </location>
</feature>
<dbReference type="Proteomes" id="UP000484858">
    <property type="component" value="Unassembled WGS sequence"/>
</dbReference>
<protein>
    <submittedName>
        <fullName evidence="3">NifS-like protein</fullName>
    </submittedName>
</protein>
<dbReference type="InterPro" id="IPR015422">
    <property type="entry name" value="PyrdxlP-dep_Trfase_small"/>
</dbReference>
<accession>A0A829WSR9</accession>
<dbReference type="EMBL" id="BARJ01000002">
    <property type="protein sequence ID" value="GEM15911.1"/>
    <property type="molecule type" value="Genomic_DNA"/>
</dbReference>
<dbReference type="InterPro" id="IPR000192">
    <property type="entry name" value="Aminotrans_V_dom"/>
</dbReference>
<sequence length="543" mass="58933">MIEFSGHIALYDHKKDFSSSKKEQFSLFPSVYRLFITRVITQGHYGRGKHRAMETIGNLDNSTAILEQFEQTLRNNGLAALAKGVIGDGAKFSTPFGTQSLLYADYVASGRALKQIETFIMDEILPFYANSHTEASFCGAYMTRLRNSARAMIAQFCHAPSPDFTTIFMGNGATAGLNRLVHLLEIPALCEAGKRPTVFIGPYEHHSNILPWRESGAEIVEIPEAAEGGPDLGVLEQALKACPADRLMIGSFSAASNVTGILTDVNAVTALLKRYGALSIWDYAGAGPYCPIDMQPGTPFEKDAVVVSCHKFIGGPAASGVLIVRNAAMPRTTPVLPGGGTVRFVSPWNHDYTANLAAREESGTPNVIGDIRAALAFIVKDVIGETYMAQRNAELRARAVKAWSSNPAIEILGHPTANALPIFSFRIRDVKNGGFIHQQLFTRMLSDRYGIQVRGGCACAGPYAHRLLGIDEDESGLIRSAILSGQEIEKPGWTRLNFSVLMDDGKVERILNAVNELASNPCETAAQYDCDITTARFRPKAAA</sequence>
<dbReference type="AlphaFoldDB" id="A0A829WSR9"/>
<dbReference type="InterPro" id="IPR015424">
    <property type="entry name" value="PyrdxlP-dep_Trfase"/>
</dbReference>
<dbReference type="Pfam" id="PF00266">
    <property type="entry name" value="Aminotran_5"/>
    <property type="match status" value="1"/>
</dbReference>
<keyword evidence="1" id="KW-0663">Pyridoxal phosphate</keyword>
<proteinExistence type="predicted"/>
<evidence type="ECO:0000259" key="2">
    <source>
        <dbReference type="Pfam" id="PF00266"/>
    </source>
</evidence>
<evidence type="ECO:0000313" key="3">
    <source>
        <dbReference type="EMBL" id="GEM15911.1"/>
    </source>
</evidence>
<dbReference type="Gene3D" id="3.40.640.10">
    <property type="entry name" value="Type I PLP-dependent aspartate aminotransferase-like (Major domain)"/>
    <property type="match status" value="1"/>
</dbReference>
<organism evidence="3 4">
    <name type="scientific">Gluconobacter oxydans NBRC 3293</name>
    <dbReference type="NCBI Taxonomy" id="1315969"/>
    <lineage>
        <taxon>Bacteria</taxon>
        <taxon>Pseudomonadati</taxon>
        <taxon>Pseudomonadota</taxon>
        <taxon>Alphaproteobacteria</taxon>
        <taxon>Acetobacterales</taxon>
        <taxon>Acetobacteraceae</taxon>
        <taxon>Gluconobacter</taxon>
    </lineage>
</organism>
<dbReference type="InterPro" id="IPR015421">
    <property type="entry name" value="PyrdxlP-dep_Trfase_major"/>
</dbReference>
<evidence type="ECO:0000256" key="1">
    <source>
        <dbReference type="ARBA" id="ARBA00022898"/>
    </source>
</evidence>
<evidence type="ECO:0000313" key="4">
    <source>
        <dbReference type="Proteomes" id="UP000484858"/>
    </source>
</evidence>
<dbReference type="Gene3D" id="3.90.1150.10">
    <property type="entry name" value="Aspartate Aminotransferase, domain 1"/>
    <property type="match status" value="1"/>
</dbReference>
<dbReference type="PANTHER" id="PTHR43686">
    <property type="entry name" value="SULFURTRANSFERASE-RELATED"/>
    <property type="match status" value="1"/>
</dbReference>
<reference evidence="3 4" key="1">
    <citation type="submission" date="2013-04" db="EMBL/GenBank/DDBJ databases">
        <title>Gluconobacter oxydans NBRC 3293 whole genome sequence.</title>
        <authorList>
            <person name="Matsutani M."/>
            <person name="Yakushi T."/>
            <person name="Matsushita K."/>
        </authorList>
    </citation>
    <scope>NUCLEOTIDE SEQUENCE [LARGE SCALE GENOMIC DNA]</scope>
    <source>
        <strain evidence="3 4">NBRC 3293</strain>
    </source>
</reference>
<comment type="caution">
    <text evidence="3">The sequence shown here is derived from an EMBL/GenBank/DDBJ whole genome shotgun (WGS) entry which is preliminary data.</text>
</comment>
<name>A0A829WSR9_GLUOY</name>
<gene>
    <name evidence="3" type="ORF">NBRC3293_0408</name>
</gene>